<feature type="domain" description="Endonuclease GajA/Old nuclease/RecF-like AAA" evidence="1">
    <location>
        <begin position="130"/>
        <end position="325"/>
    </location>
</feature>
<keyword evidence="2" id="KW-0255">Endonuclease</keyword>
<protein>
    <submittedName>
        <fullName evidence="2">Predicted ATP-dependent endonuclease of the OLD family, contains P-loop ATPase and TOPRIM domains</fullName>
    </submittedName>
</protein>
<name>A0A1T4MST0_PORCN</name>
<keyword evidence="2" id="KW-0540">Nuclease</keyword>
<feature type="domain" description="Endonuclease GajA/Old nuclease/RecF-like AAA" evidence="1">
    <location>
        <begin position="1"/>
        <end position="77"/>
    </location>
</feature>
<dbReference type="RefSeq" id="WP_025839383.1">
    <property type="nucleotide sequence ID" value="NZ_FUWL01000015.1"/>
</dbReference>
<dbReference type="GO" id="GO:0004519">
    <property type="term" value="F:endonuclease activity"/>
    <property type="evidence" value="ECO:0007669"/>
    <property type="project" value="UniProtKB-KW"/>
</dbReference>
<evidence type="ECO:0000259" key="1">
    <source>
        <dbReference type="Pfam" id="PF13175"/>
    </source>
</evidence>
<dbReference type="Pfam" id="PF13175">
    <property type="entry name" value="AAA_15"/>
    <property type="match status" value="2"/>
</dbReference>
<dbReference type="PANTHER" id="PTHR43581:SF4">
    <property type="entry name" value="ATP_GTP PHOSPHATASE"/>
    <property type="match status" value="1"/>
</dbReference>
<proteinExistence type="predicted"/>
<dbReference type="AlphaFoldDB" id="A0A1T4MST0"/>
<evidence type="ECO:0000313" key="3">
    <source>
        <dbReference type="Proteomes" id="UP000189956"/>
    </source>
</evidence>
<dbReference type="InterPro" id="IPR051396">
    <property type="entry name" value="Bact_Antivir_Def_Nuclease"/>
</dbReference>
<sequence length="543" mass="62449">MKISKITIQNFRSIEKAEIEVTDFNIFVGQNNCGKTNLFEALEFFFNGYKGNLQELKYLRDNGLEMFVEVEFCGAQDGLHNMQNEKNKTTLSSKLGEADIVSFRRCSSDSKKRQMFIRGSEIPPGTGFDAALNDFLPKFEYITTKQYYDSVAKYSKNTPMGVMLSNVLTTILQTNQQYKEFQEKFSALFEDDESEIKTEFDRIGNQVKIYLEKQFPDTTNVRFEVTPPAFDDLLKNFNTDIDDGIETSAEEKGDGMQRALMLSIIQAYADFRKQNDDIGKSFIFFIDEAELHLHPMAQRKLKEVLYELSKETDQVFINTHSSVFVAENHPNQTLFKVEKTSGKTEISIVDDSEKPYVIYDLLGGSPADLLLPNNFIIVEGQSEFEFFTRVIKRHYWDKPSIQIIQAHGDIDQTERTINAIEKAYTPLNNNIYGGRLVILMDLPSGQTEGGVQDFQRRYKSLVTNNQIFILNKRDIEQCYPDCPDANDGNWRKSQAEVDAMNGKKKKQLAKRVGDQITKEQFETEMKTCYEALSRCWELSFSSQ</sequence>
<evidence type="ECO:0000313" key="2">
    <source>
        <dbReference type="EMBL" id="SJZ69896.1"/>
    </source>
</evidence>
<dbReference type="InterPro" id="IPR027417">
    <property type="entry name" value="P-loop_NTPase"/>
</dbReference>
<dbReference type="PANTHER" id="PTHR43581">
    <property type="entry name" value="ATP/GTP PHOSPHATASE"/>
    <property type="match status" value="1"/>
</dbReference>
<dbReference type="SUPFAM" id="SSF52540">
    <property type="entry name" value="P-loop containing nucleoside triphosphate hydrolases"/>
    <property type="match status" value="1"/>
</dbReference>
<dbReference type="EMBL" id="FUWL01000015">
    <property type="protein sequence ID" value="SJZ69896.1"/>
    <property type="molecule type" value="Genomic_DNA"/>
</dbReference>
<gene>
    <name evidence="2" type="ORF">SAMN02745205_01651</name>
</gene>
<keyword evidence="2" id="KW-0378">Hydrolase</keyword>
<accession>A0A1T4MST0</accession>
<dbReference type="Gene3D" id="3.40.50.300">
    <property type="entry name" value="P-loop containing nucleotide triphosphate hydrolases"/>
    <property type="match status" value="1"/>
</dbReference>
<dbReference type="InterPro" id="IPR041685">
    <property type="entry name" value="AAA_GajA/Old/RecF-like"/>
</dbReference>
<organism evidence="2 3">
    <name type="scientific">Porphyromonas cangingivalis</name>
    <dbReference type="NCBI Taxonomy" id="36874"/>
    <lineage>
        <taxon>Bacteria</taxon>
        <taxon>Pseudomonadati</taxon>
        <taxon>Bacteroidota</taxon>
        <taxon>Bacteroidia</taxon>
        <taxon>Bacteroidales</taxon>
        <taxon>Porphyromonadaceae</taxon>
        <taxon>Porphyromonas</taxon>
    </lineage>
</organism>
<reference evidence="2 3" key="1">
    <citation type="submission" date="2017-02" db="EMBL/GenBank/DDBJ databases">
        <authorList>
            <person name="Peterson S.W."/>
        </authorList>
    </citation>
    <scope>NUCLEOTIDE SEQUENCE [LARGE SCALE GENOMIC DNA]</scope>
    <source>
        <strain evidence="2 3">ATCC 700135</strain>
    </source>
</reference>
<dbReference type="Proteomes" id="UP000189956">
    <property type="component" value="Unassembled WGS sequence"/>
</dbReference>